<reference evidence="3" key="1">
    <citation type="submission" date="2024-07" db="EMBL/GenBank/DDBJ databases">
        <title>Halotolerant mesophilic bacterium Ornithinibacillus sp. 4-3, sp. nov., isolated from soil.</title>
        <authorList>
            <person name="Sidarenka A.V."/>
            <person name="Guliayeva D.E."/>
            <person name="Leanovich S.I."/>
            <person name="Hileuskaya K.S."/>
            <person name="Akhremchuk A.E."/>
            <person name="Sikolenko M.A."/>
            <person name="Valentovich L.N."/>
        </authorList>
    </citation>
    <scope>NUCLEOTIDE SEQUENCE</scope>
    <source>
        <strain evidence="3">4-3</strain>
    </source>
</reference>
<sequence>MKFETLKTTVLIILVITSLLLTFGLWNYQPNEDLQVTTNTNYLNEVDLGGKEETKRSIIKPSSIIFHSEGQYYGFSNPLEQDLLFQDMQEWVLSDFIREDQKGAFENDNQVEVIFPNEIPVSVIQSLFVLKENEQLPDWSFRRAYITFNQSYSSLNIYFPSVDGTEQVKFTINNASMYTQLWNFVQTKQELVSFIKYGPNNQPIYIPEDSIEMTIRSLAIETIPPPKLLEALFPNQSLISSNVGEAYFTDGQRGMQVLQNGLGIEYINPVHSNKRNRNPLELIDLSILDVNDHKGWTDDFRLENIDLTENLIQYRMHYDGYPVYHRLGLTRIEQQWRDNERFQYIRPLFKLNNLLGSDNIKLKSGEDVINALLNEGNYDLSYVTDLALGYRLNYLDRASYSVILYPAWFIKYRDEWQAMRFTDVEEMERGGE</sequence>
<evidence type="ECO:0000256" key="1">
    <source>
        <dbReference type="SAM" id="Phobius"/>
    </source>
</evidence>
<evidence type="ECO:0000313" key="3">
    <source>
        <dbReference type="EMBL" id="XDK32786.1"/>
    </source>
</evidence>
<name>A0AB39HRC8_9BACI</name>
<feature type="transmembrane region" description="Helical" evidence="1">
    <location>
        <begin position="9"/>
        <end position="28"/>
    </location>
</feature>
<keyword evidence="1" id="KW-0472">Membrane</keyword>
<dbReference type="Gene3D" id="3.10.450.310">
    <property type="match status" value="1"/>
</dbReference>
<organism evidence="3">
    <name type="scientific">Ornithinibacillus sp. 4-3</name>
    <dbReference type="NCBI Taxonomy" id="3231488"/>
    <lineage>
        <taxon>Bacteria</taxon>
        <taxon>Bacillati</taxon>
        <taxon>Bacillota</taxon>
        <taxon>Bacilli</taxon>
        <taxon>Bacillales</taxon>
        <taxon>Bacillaceae</taxon>
        <taxon>Ornithinibacillus</taxon>
    </lineage>
</organism>
<dbReference type="AlphaFoldDB" id="A0AB39HRC8"/>
<gene>
    <name evidence="3" type="ORF">AB4Y30_17530</name>
</gene>
<dbReference type="RefSeq" id="WP_368653474.1">
    <property type="nucleotide sequence ID" value="NZ_CP162599.1"/>
</dbReference>
<evidence type="ECO:0000259" key="2">
    <source>
        <dbReference type="Pfam" id="PF07435"/>
    </source>
</evidence>
<feature type="domain" description="Regulatory protein YycH" evidence="2">
    <location>
        <begin position="4"/>
        <end position="432"/>
    </location>
</feature>
<accession>A0AB39HRC8</accession>
<proteinExistence type="predicted"/>
<protein>
    <submittedName>
        <fullName evidence="3">YycH family regulatory protein</fullName>
    </submittedName>
</protein>
<keyword evidence="1" id="KW-1133">Transmembrane helix</keyword>
<dbReference type="EMBL" id="CP162599">
    <property type="protein sequence ID" value="XDK32786.1"/>
    <property type="molecule type" value="Genomic_DNA"/>
</dbReference>
<dbReference type="Gene3D" id="3.30.310.160">
    <property type="entry name" value="YycH protein, domain 2"/>
    <property type="match status" value="1"/>
</dbReference>
<dbReference type="InterPro" id="IPR042274">
    <property type="entry name" value="YycH/YycI_2"/>
</dbReference>
<dbReference type="Pfam" id="PF07435">
    <property type="entry name" value="YycH"/>
    <property type="match status" value="1"/>
</dbReference>
<dbReference type="CDD" id="cd15787">
    <property type="entry name" value="YycH_N"/>
    <property type="match status" value="1"/>
</dbReference>
<dbReference type="InterPro" id="IPR009996">
    <property type="entry name" value="YycH"/>
</dbReference>
<keyword evidence="1" id="KW-0812">Transmembrane</keyword>